<gene>
    <name evidence="2" type="ORF">IU459_16315</name>
</gene>
<feature type="domain" description="HTH OST-type" evidence="1">
    <location>
        <begin position="190"/>
        <end position="262"/>
    </location>
</feature>
<evidence type="ECO:0000259" key="1">
    <source>
        <dbReference type="PROSITE" id="PS51644"/>
    </source>
</evidence>
<reference evidence="2 3" key="1">
    <citation type="submission" date="2020-10" db="EMBL/GenBank/DDBJ databases">
        <title>Identification of Nocardia species via Next-generation sequencing and recognition of intraspecies genetic diversity.</title>
        <authorList>
            <person name="Li P."/>
            <person name="Li P."/>
            <person name="Lu B."/>
        </authorList>
    </citation>
    <scope>NUCLEOTIDE SEQUENCE [LARGE SCALE GENOMIC DNA]</scope>
    <source>
        <strain evidence="2 3">BJ06-0157</strain>
    </source>
</reference>
<dbReference type="PROSITE" id="PS51644">
    <property type="entry name" value="HTH_OST"/>
    <property type="match status" value="1"/>
</dbReference>
<organism evidence="2 3">
    <name type="scientific">Nocardia amamiensis</name>
    <dbReference type="NCBI Taxonomy" id="404578"/>
    <lineage>
        <taxon>Bacteria</taxon>
        <taxon>Bacillati</taxon>
        <taxon>Actinomycetota</taxon>
        <taxon>Actinomycetes</taxon>
        <taxon>Mycobacteriales</taxon>
        <taxon>Nocardiaceae</taxon>
        <taxon>Nocardia</taxon>
    </lineage>
</organism>
<dbReference type="InterPro" id="IPR041966">
    <property type="entry name" value="LOTUS-like"/>
</dbReference>
<dbReference type="Gene3D" id="3.30.420.610">
    <property type="entry name" value="LOTUS domain-like"/>
    <property type="match status" value="1"/>
</dbReference>
<dbReference type="Gene3D" id="3.40.50.1010">
    <property type="entry name" value="5'-nuclease"/>
    <property type="match status" value="1"/>
</dbReference>
<dbReference type="InterPro" id="IPR025605">
    <property type="entry name" value="OST-HTH/LOTUS_dom"/>
</dbReference>
<dbReference type="PANTHER" id="PTHR35811">
    <property type="entry name" value="SLR1870 PROTEIN"/>
    <property type="match status" value="1"/>
</dbReference>
<dbReference type="EMBL" id="JADLQX010000011">
    <property type="protein sequence ID" value="MBF6299095.1"/>
    <property type="molecule type" value="Genomic_DNA"/>
</dbReference>
<proteinExistence type="predicted"/>
<protein>
    <submittedName>
        <fullName evidence="2">NYN domain-containing protein</fullName>
    </submittedName>
</protein>
<evidence type="ECO:0000313" key="2">
    <source>
        <dbReference type="EMBL" id="MBF6299095.1"/>
    </source>
</evidence>
<dbReference type="InterPro" id="IPR021139">
    <property type="entry name" value="NYN"/>
</dbReference>
<sequence length="263" mass="28009">MSMRRDGRIGDSNGAVAVFMDFENLVLGAGGNGAGAKAIPSSALRWLCRGFGNASVRRAYADWRDERFGQYERALAENGIDLVQLGRFAPGTHKNAADIRLAVDAMETLIVHADIGVFVLVTGDSDFTPLVQKLREFGKHVIGIGTNEATTSARLVSVCSEYKFWETVLRQAEPSASSAGVVKPAGSAKDVSSARQLLAEAVSQIMTDTPTASAIKSKMLALDPTFDENRYGYSNFREFLAKVGGAKIVGRSGGDITVSVPAS</sequence>
<dbReference type="Pfam" id="PF01936">
    <property type="entry name" value="NYN"/>
    <property type="match status" value="1"/>
</dbReference>
<evidence type="ECO:0000313" key="3">
    <source>
        <dbReference type="Proteomes" id="UP000702209"/>
    </source>
</evidence>
<accession>A0ABS0CR49</accession>
<dbReference type="Proteomes" id="UP000702209">
    <property type="component" value="Unassembled WGS sequence"/>
</dbReference>
<comment type="caution">
    <text evidence="2">The sequence shown here is derived from an EMBL/GenBank/DDBJ whole genome shotgun (WGS) entry which is preliminary data.</text>
</comment>
<name>A0ABS0CR49_9NOCA</name>
<dbReference type="CDD" id="cd11297">
    <property type="entry name" value="PIN_LabA-like_N_1"/>
    <property type="match status" value="1"/>
</dbReference>
<dbReference type="CDD" id="cd10146">
    <property type="entry name" value="LabA_like_C"/>
    <property type="match status" value="1"/>
</dbReference>
<keyword evidence="3" id="KW-1185">Reference proteome</keyword>
<dbReference type="PANTHER" id="PTHR35811:SF1">
    <property type="entry name" value="HTH OST-TYPE DOMAIN-CONTAINING PROTEIN"/>
    <property type="match status" value="1"/>
</dbReference>